<keyword evidence="2" id="KW-1185">Reference proteome</keyword>
<name>A0ABR0AXV8_9CRUS</name>
<evidence type="ECO:0000313" key="2">
    <source>
        <dbReference type="Proteomes" id="UP001234178"/>
    </source>
</evidence>
<protein>
    <submittedName>
        <fullName evidence="1">Uncharacterized protein</fullName>
    </submittedName>
</protein>
<accession>A0ABR0AXV8</accession>
<evidence type="ECO:0000313" key="1">
    <source>
        <dbReference type="EMBL" id="KAK4029964.1"/>
    </source>
</evidence>
<comment type="caution">
    <text evidence="1">The sequence shown here is derived from an EMBL/GenBank/DDBJ whole genome shotgun (WGS) entry which is preliminary data.</text>
</comment>
<dbReference type="EMBL" id="JAOYFB010000039">
    <property type="protein sequence ID" value="KAK4029964.1"/>
    <property type="molecule type" value="Genomic_DNA"/>
</dbReference>
<gene>
    <name evidence="1" type="ORF">OUZ56_022920</name>
</gene>
<sequence length="81" mass="9236">MKVVFSPRHVTDGFLFHSTVKPLTKAIDGQTTAFVRYVREKRLLYLQKSRVGIRGTVRNFTVGSRGRMGTFDLASNWRGFA</sequence>
<reference evidence="1 2" key="1">
    <citation type="journal article" date="2023" name="Nucleic Acids Res.">
        <title>The hologenome of Daphnia magna reveals possible DNA methylation and microbiome-mediated evolution of the host genome.</title>
        <authorList>
            <person name="Chaturvedi A."/>
            <person name="Li X."/>
            <person name="Dhandapani V."/>
            <person name="Marshall H."/>
            <person name="Kissane S."/>
            <person name="Cuenca-Cambronero M."/>
            <person name="Asole G."/>
            <person name="Calvet F."/>
            <person name="Ruiz-Romero M."/>
            <person name="Marangio P."/>
            <person name="Guigo R."/>
            <person name="Rago D."/>
            <person name="Mirbahai L."/>
            <person name="Eastwood N."/>
            <person name="Colbourne J.K."/>
            <person name="Zhou J."/>
            <person name="Mallon E."/>
            <person name="Orsini L."/>
        </authorList>
    </citation>
    <scope>NUCLEOTIDE SEQUENCE [LARGE SCALE GENOMIC DNA]</scope>
    <source>
        <strain evidence="1">LRV0_1</strain>
    </source>
</reference>
<organism evidence="1 2">
    <name type="scientific">Daphnia magna</name>
    <dbReference type="NCBI Taxonomy" id="35525"/>
    <lineage>
        <taxon>Eukaryota</taxon>
        <taxon>Metazoa</taxon>
        <taxon>Ecdysozoa</taxon>
        <taxon>Arthropoda</taxon>
        <taxon>Crustacea</taxon>
        <taxon>Branchiopoda</taxon>
        <taxon>Diplostraca</taxon>
        <taxon>Cladocera</taxon>
        <taxon>Anomopoda</taxon>
        <taxon>Daphniidae</taxon>
        <taxon>Daphnia</taxon>
    </lineage>
</organism>
<dbReference type="Proteomes" id="UP001234178">
    <property type="component" value="Unassembled WGS sequence"/>
</dbReference>
<proteinExistence type="predicted"/>